<evidence type="ECO:0000256" key="3">
    <source>
        <dbReference type="ARBA" id="ARBA00023015"/>
    </source>
</evidence>
<dbReference type="STRING" id="519442.Huta_2079"/>
<dbReference type="eggNOG" id="arCOG02278">
    <property type="taxonomic scope" value="Archaea"/>
</dbReference>
<dbReference type="Gene3D" id="1.10.10.10">
    <property type="entry name" value="Winged helix-like DNA-binding domain superfamily/Winged helix DNA-binding domain"/>
    <property type="match status" value="1"/>
</dbReference>
<sequence length="666" mass="73269">MASRECYSSGWCTMSGNDAPVVSGDAIHTLLVDDSDRWASVAAKRIERETDAVSVSVANDANEALVHLAEADRVDCLLVDYMMPGITGLELLERVREDRPDIPFILITSEGNEDVAARAIDAGVTDYVVKEPATDQTPLLAEKIESVVRQHRLQCQLEESERRYRSVVEESRDAICLLEDGRVQFCNEHFAELTGSDCASWIGEELVEDAIHPDDRTAVREAFANWDDGSAEPELQEARLRRSDGSVRACEFTGRRITDEGEPTLLVSIRDVSERRRHERELQWERDLNRTVQEALVESRTRDTLEEDVVTHLHEYGYPVAWVAERGAGGLSPRAVAGDQAFVDAISSTAEADEVQGEPATWAAQSGEPQFVQDVAELFPSAWREVVTDDGYRSGGAVPLEHNDVPYGVLAVYHDEPDHFGETERRLLTELGDTVAFGIHSLATENSLAADRTVTARFRVGDDAYYLAALAIDGAFRDCKRVTVQGTVPDDEDGIVQYLRIAGATDAIQDVLAAHPDVTAVHGIDIEPRRLQVTVSGPSPEAHLATRGVVVDTTTLDPNGAVVEAQLQSRETVTPTLERLEAAFDDVSILAIGNEDTVSDTGGQLRAARLTDKQRQALRAAYHHGYFEQPRGATAAEIAETLGVAHSTFLQHLHRAQQKVFEARFE</sequence>
<dbReference type="InterPro" id="IPR029016">
    <property type="entry name" value="GAF-like_dom_sf"/>
</dbReference>
<dbReference type="Gene3D" id="3.30.450.20">
    <property type="entry name" value="PAS domain"/>
    <property type="match status" value="1"/>
</dbReference>
<accession>C7NU01</accession>
<dbReference type="SUPFAM" id="SSF55781">
    <property type="entry name" value="GAF domain-like"/>
    <property type="match status" value="1"/>
</dbReference>
<reference evidence="9 10" key="1">
    <citation type="journal article" date="2009" name="Stand. Genomic Sci.">
        <title>Complete genome sequence of Halorhabdus utahensis type strain (AX-2).</title>
        <authorList>
            <person name="Anderson I."/>
            <person name="Tindall B.J."/>
            <person name="Pomrenke H."/>
            <person name="Goker M."/>
            <person name="Lapidus A."/>
            <person name="Nolan M."/>
            <person name="Copeland A."/>
            <person name="Glavina Del Rio T."/>
            <person name="Chen F."/>
            <person name="Tice H."/>
            <person name="Cheng J.F."/>
            <person name="Lucas S."/>
            <person name="Chertkov O."/>
            <person name="Bruce D."/>
            <person name="Brettin T."/>
            <person name="Detter J.C."/>
            <person name="Han C."/>
            <person name="Goodwin L."/>
            <person name="Land M."/>
            <person name="Hauser L."/>
            <person name="Chang Y.J."/>
            <person name="Jeffries C.D."/>
            <person name="Pitluck S."/>
            <person name="Pati A."/>
            <person name="Mavromatis K."/>
            <person name="Ivanova N."/>
            <person name="Ovchinnikova G."/>
            <person name="Chen A."/>
            <person name="Palaniappan K."/>
            <person name="Chain P."/>
            <person name="Rohde M."/>
            <person name="Bristow J."/>
            <person name="Eisen J.A."/>
            <person name="Markowitz V."/>
            <person name="Hugenholtz P."/>
            <person name="Kyrpides N.C."/>
            <person name="Klenk H.P."/>
        </authorList>
    </citation>
    <scope>NUCLEOTIDE SEQUENCE [LARGE SCALE GENOMIC DNA]</scope>
    <source>
        <strain evidence="10">DSM 12940 / JCM 11049 / AX-2</strain>
    </source>
</reference>
<keyword evidence="2" id="KW-0418">Kinase</keyword>
<keyword evidence="4" id="KW-0804">Transcription</keyword>
<dbReference type="InterPro" id="IPR001610">
    <property type="entry name" value="PAC"/>
</dbReference>
<dbReference type="InterPro" id="IPR003018">
    <property type="entry name" value="GAF"/>
</dbReference>
<dbReference type="InterPro" id="IPR035965">
    <property type="entry name" value="PAS-like_dom_sf"/>
</dbReference>
<dbReference type="AlphaFoldDB" id="C7NU01"/>
<dbReference type="SUPFAM" id="SSF88659">
    <property type="entry name" value="Sigma3 and sigma4 domains of RNA polymerase sigma factors"/>
    <property type="match status" value="1"/>
</dbReference>
<feature type="domain" description="PAC" evidence="8">
    <location>
        <begin position="234"/>
        <end position="284"/>
    </location>
</feature>
<dbReference type="InterPro" id="IPR001789">
    <property type="entry name" value="Sig_transdc_resp-reg_receiver"/>
</dbReference>
<dbReference type="InterPro" id="IPR031803">
    <property type="entry name" value="BAT_GAF/HTH-assoc"/>
</dbReference>
<proteinExistence type="predicted"/>
<evidence type="ECO:0000259" key="8">
    <source>
        <dbReference type="PROSITE" id="PS50113"/>
    </source>
</evidence>
<protein>
    <submittedName>
        <fullName evidence="9">Putative PAS/PAC sensor protein</fullName>
    </submittedName>
</protein>
<dbReference type="KEGG" id="hut:Huta_2079"/>
<dbReference type="InterPro" id="IPR000700">
    <property type="entry name" value="PAS-assoc_C"/>
</dbReference>
<dbReference type="SMART" id="SM00448">
    <property type="entry name" value="REC"/>
    <property type="match status" value="1"/>
</dbReference>
<evidence type="ECO:0000256" key="5">
    <source>
        <dbReference type="PROSITE-ProRule" id="PRU00169"/>
    </source>
</evidence>
<dbReference type="SMART" id="SM00091">
    <property type="entry name" value="PAS"/>
    <property type="match status" value="1"/>
</dbReference>
<evidence type="ECO:0000256" key="2">
    <source>
        <dbReference type="ARBA" id="ARBA00022777"/>
    </source>
</evidence>
<dbReference type="PANTHER" id="PTHR34236:SF1">
    <property type="entry name" value="DIMETHYL SULFOXIDE REDUCTASE TRANSCRIPTIONAL ACTIVATOR"/>
    <property type="match status" value="1"/>
</dbReference>
<dbReference type="InterPro" id="IPR013324">
    <property type="entry name" value="RNA_pol_sigma_r3/r4-like"/>
</dbReference>
<dbReference type="CDD" id="cd00156">
    <property type="entry name" value="REC"/>
    <property type="match status" value="1"/>
</dbReference>
<dbReference type="HOGENOM" id="CLU_010057_2_0_2"/>
<dbReference type="InterPro" id="IPR000014">
    <property type="entry name" value="PAS"/>
</dbReference>
<evidence type="ECO:0000256" key="1">
    <source>
        <dbReference type="ARBA" id="ARBA00022679"/>
    </source>
</evidence>
<dbReference type="NCBIfam" id="TIGR00229">
    <property type="entry name" value="sensory_box"/>
    <property type="match status" value="1"/>
</dbReference>
<dbReference type="Pfam" id="PF00072">
    <property type="entry name" value="Response_reg"/>
    <property type="match status" value="1"/>
</dbReference>
<dbReference type="Pfam" id="PF00989">
    <property type="entry name" value="PAS"/>
    <property type="match status" value="1"/>
</dbReference>
<keyword evidence="3" id="KW-0805">Transcription regulation</keyword>
<dbReference type="InterPro" id="IPR013767">
    <property type="entry name" value="PAS_fold"/>
</dbReference>
<dbReference type="SUPFAM" id="SSF52172">
    <property type="entry name" value="CheY-like"/>
    <property type="match status" value="1"/>
</dbReference>
<dbReference type="SMART" id="SM00065">
    <property type="entry name" value="GAF"/>
    <property type="match status" value="1"/>
</dbReference>
<dbReference type="PANTHER" id="PTHR34236">
    <property type="entry name" value="DIMETHYL SULFOXIDE REDUCTASE TRANSCRIPTIONAL ACTIVATOR"/>
    <property type="match status" value="1"/>
</dbReference>
<name>C7NU01_HALUD</name>
<dbReference type="PROSITE" id="PS50110">
    <property type="entry name" value="RESPONSE_REGULATORY"/>
    <property type="match status" value="1"/>
</dbReference>
<dbReference type="Pfam" id="PF15915">
    <property type="entry name" value="BAT"/>
    <property type="match status" value="1"/>
</dbReference>
<dbReference type="PROSITE" id="PS50112">
    <property type="entry name" value="PAS"/>
    <property type="match status" value="1"/>
</dbReference>
<dbReference type="GO" id="GO:0000160">
    <property type="term" value="P:phosphorelay signal transduction system"/>
    <property type="evidence" value="ECO:0007669"/>
    <property type="project" value="InterPro"/>
</dbReference>
<keyword evidence="5" id="KW-0597">Phosphoprotein</keyword>
<evidence type="ECO:0000256" key="4">
    <source>
        <dbReference type="ARBA" id="ARBA00023163"/>
    </source>
</evidence>
<dbReference type="SUPFAM" id="SSF55785">
    <property type="entry name" value="PYP-like sensor domain (PAS domain)"/>
    <property type="match status" value="1"/>
</dbReference>
<feature type="domain" description="Response regulatory" evidence="6">
    <location>
        <begin position="28"/>
        <end position="145"/>
    </location>
</feature>
<dbReference type="GO" id="GO:0006355">
    <property type="term" value="P:regulation of DNA-templated transcription"/>
    <property type="evidence" value="ECO:0007669"/>
    <property type="project" value="InterPro"/>
</dbReference>
<dbReference type="CDD" id="cd00130">
    <property type="entry name" value="PAS"/>
    <property type="match status" value="1"/>
</dbReference>
<dbReference type="Gene3D" id="3.40.50.2300">
    <property type="match status" value="1"/>
</dbReference>
<dbReference type="InterPro" id="IPR007050">
    <property type="entry name" value="HTH_bacterioopsin"/>
</dbReference>
<feature type="domain" description="PAS" evidence="7">
    <location>
        <begin position="160"/>
        <end position="223"/>
    </location>
</feature>
<evidence type="ECO:0000259" key="6">
    <source>
        <dbReference type="PROSITE" id="PS50110"/>
    </source>
</evidence>
<dbReference type="Gene3D" id="3.30.450.40">
    <property type="match status" value="1"/>
</dbReference>
<dbReference type="EMBL" id="CP001687">
    <property type="protein sequence ID" value="ACV12246.1"/>
    <property type="molecule type" value="Genomic_DNA"/>
</dbReference>
<evidence type="ECO:0000259" key="7">
    <source>
        <dbReference type="PROSITE" id="PS50112"/>
    </source>
</evidence>
<dbReference type="GO" id="GO:0016301">
    <property type="term" value="F:kinase activity"/>
    <property type="evidence" value="ECO:0007669"/>
    <property type="project" value="UniProtKB-KW"/>
</dbReference>
<dbReference type="SMART" id="SM00086">
    <property type="entry name" value="PAC"/>
    <property type="match status" value="1"/>
</dbReference>
<keyword evidence="10" id="KW-1185">Reference proteome</keyword>
<keyword evidence="1" id="KW-0808">Transferase</keyword>
<dbReference type="InterPro" id="IPR011006">
    <property type="entry name" value="CheY-like_superfamily"/>
</dbReference>
<gene>
    <name evidence="9" type="ordered locus">Huta_2079</name>
</gene>
<evidence type="ECO:0000313" key="10">
    <source>
        <dbReference type="Proteomes" id="UP000002071"/>
    </source>
</evidence>
<dbReference type="Pfam" id="PF13185">
    <property type="entry name" value="GAF_2"/>
    <property type="match status" value="1"/>
</dbReference>
<dbReference type="eggNOG" id="arCOG02389">
    <property type="taxonomic scope" value="Archaea"/>
</dbReference>
<feature type="modified residue" description="4-aspartylphosphate" evidence="5">
    <location>
        <position position="80"/>
    </location>
</feature>
<dbReference type="Pfam" id="PF04967">
    <property type="entry name" value="HTH_10"/>
    <property type="match status" value="1"/>
</dbReference>
<dbReference type="InterPro" id="IPR036388">
    <property type="entry name" value="WH-like_DNA-bd_sf"/>
</dbReference>
<dbReference type="PROSITE" id="PS50113">
    <property type="entry name" value="PAC"/>
    <property type="match status" value="1"/>
</dbReference>
<evidence type="ECO:0000313" key="9">
    <source>
        <dbReference type="EMBL" id="ACV12246.1"/>
    </source>
</evidence>
<organism evidence="9 10">
    <name type="scientific">Halorhabdus utahensis (strain DSM 12940 / JCM 11049 / AX-2)</name>
    <dbReference type="NCBI Taxonomy" id="519442"/>
    <lineage>
        <taxon>Archaea</taxon>
        <taxon>Methanobacteriati</taxon>
        <taxon>Methanobacteriota</taxon>
        <taxon>Stenosarchaea group</taxon>
        <taxon>Halobacteria</taxon>
        <taxon>Halobacteriales</taxon>
        <taxon>Haloarculaceae</taxon>
        <taxon>Halorhabdus</taxon>
    </lineage>
</organism>
<dbReference type="Proteomes" id="UP000002071">
    <property type="component" value="Chromosome"/>
</dbReference>